<dbReference type="GeneID" id="19131195"/>
<feature type="non-terminal residue" evidence="1">
    <location>
        <position position="102"/>
    </location>
</feature>
<name>M2RDN4_COCSN</name>
<reference evidence="2" key="2">
    <citation type="journal article" date="2013" name="PLoS Genet.">
        <title>Comparative genome structure, secondary metabolite, and effector coding capacity across Cochliobolus pathogens.</title>
        <authorList>
            <person name="Condon B.J."/>
            <person name="Leng Y."/>
            <person name="Wu D."/>
            <person name="Bushley K.E."/>
            <person name="Ohm R.A."/>
            <person name="Otillar R."/>
            <person name="Martin J."/>
            <person name="Schackwitz W."/>
            <person name="Grimwood J."/>
            <person name="MohdZainudin N."/>
            <person name="Xue C."/>
            <person name="Wang R."/>
            <person name="Manning V.A."/>
            <person name="Dhillon B."/>
            <person name="Tu Z.J."/>
            <person name="Steffenson B.J."/>
            <person name="Salamov A."/>
            <person name="Sun H."/>
            <person name="Lowry S."/>
            <person name="LaButti K."/>
            <person name="Han J."/>
            <person name="Copeland A."/>
            <person name="Lindquist E."/>
            <person name="Barry K."/>
            <person name="Schmutz J."/>
            <person name="Baker S.E."/>
            <person name="Ciuffetti L.M."/>
            <person name="Grigoriev I.V."/>
            <person name="Zhong S."/>
            <person name="Turgeon B.G."/>
        </authorList>
    </citation>
    <scope>NUCLEOTIDE SEQUENCE [LARGE SCALE GENOMIC DNA]</scope>
    <source>
        <strain evidence="2">ND90Pr / ATCC 201652</strain>
    </source>
</reference>
<organism evidence="1 2">
    <name type="scientific">Cochliobolus sativus (strain ND90Pr / ATCC 201652)</name>
    <name type="common">Common root rot and spot blotch fungus</name>
    <name type="synonym">Bipolaris sorokiniana</name>
    <dbReference type="NCBI Taxonomy" id="665912"/>
    <lineage>
        <taxon>Eukaryota</taxon>
        <taxon>Fungi</taxon>
        <taxon>Dikarya</taxon>
        <taxon>Ascomycota</taxon>
        <taxon>Pezizomycotina</taxon>
        <taxon>Dothideomycetes</taxon>
        <taxon>Pleosporomycetidae</taxon>
        <taxon>Pleosporales</taxon>
        <taxon>Pleosporineae</taxon>
        <taxon>Pleosporaceae</taxon>
        <taxon>Bipolaris</taxon>
    </lineage>
</organism>
<dbReference type="HOGENOM" id="CLU_2284044_0_0_1"/>
<dbReference type="OrthoDB" id="10347243at2759"/>
<dbReference type="EMBL" id="KB445642">
    <property type="protein sequence ID" value="EMD64919.1"/>
    <property type="molecule type" value="Genomic_DNA"/>
</dbReference>
<protein>
    <submittedName>
        <fullName evidence="1">Uncharacterized protein</fullName>
    </submittedName>
</protein>
<evidence type="ECO:0000313" key="1">
    <source>
        <dbReference type="EMBL" id="EMD64919.1"/>
    </source>
</evidence>
<reference evidence="1 2" key="1">
    <citation type="journal article" date="2012" name="PLoS Pathog.">
        <title>Diverse lifestyles and strategies of plant pathogenesis encoded in the genomes of eighteen Dothideomycetes fungi.</title>
        <authorList>
            <person name="Ohm R.A."/>
            <person name="Feau N."/>
            <person name="Henrissat B."/>
            <person name="Schoch C.L."/>
            <person name="Horwitz B.A."/>
            <person name="Barry K.W."/>
            <person name="Condon B.J."/>
            <person name="Copeland A.C."/>
            <person name="Dhillon B."/>
            <person name="Glaser F."/>
            <person name="Hesse C.N."/>
            <person name="Kosti I."/>
            <person name="LaButti K."/>
            <person name="Lindquist E.A."/>
            <person name="Lucas S."/>
            <person name="Salamov A.A."/>
            <person name="Bradshaw R.E."/>
            <person name="Ciuffetti L."/>
            <person name="Hamelin R.C."/>
            <person name="Kema G.H.J."/>
            <person name="Lawrence C."/>
            <person name="Scott J.A."/>
            <person name="Spatafora J.W."/>
            <person name="Turgeon B.G."/>
            <person name="de Wit P.J.G.M."/>
            <person name="Zhong S."/>
            <person name="Goodwin S.B."/>
            <person name="Grigoriev I.V."/>
        </authorList>
    </citation>
    <scope>NUCLEOTIDE SEQUENCE [LARGE SCALE GENOMIC DNA]</scope>
    <source>
        <strain evidence="2">ND90Pr / ATCC 201652</strain>
    </source>
</reference>
<dbReference type="AlphaFoldDB" id="M2RDN4"/>
<accession>M2RDN4</accession>
<sequence length="102" mass="11098">ITALLHLFIVPHSTSPLNSYFTHSTHTYLHPRTNTHLHILQTWVSCGTRALAEGGLVAVSLLTSTVFDAHPFASRAVVSLASAKHSSSSHQRFTTSLNTSTF</sequence>
<keyword evidence="2" id="KW-1185">Reference proteome</keyword>
<dbReference type="Proteomes" id="UP000016934">
    <property type="component" value="Unassembled WGS sequence"/>
</dbReference>
<gene>
    <name evidence="1" type="ORF">COCSADRAFT_141258</name>
</gene>
<dbReference type="RefSeq" id="XP_007699456.1">
    <property type="nucleotide sequence ID" value="XM_007701266.1"/>
</dbReference>
<dbReference type="KEGG" id="bsc:COCSADRAFT_141258"/>
<evidence type="ECO:0000313" key="2">
    <source>
        <dbReference type="Proteomes" id="UP000016934"/>
    </source>
</evidence>
<proteinExistence type="predicted"/>